<protein>
    <submittedName>
        <fullName evidence="1">Uncharacterized protein</fullName>
    </submittedName>
</protein>
<sequence>MACSPLRHRQPCCGVKGAALRVRRDIWGNSYLFSRGSCARPVWHTVDYTSQKGGKRGFSQRLLVDCGVPPWSKEDRIQKIQRKAMTDVFPRATSFVLEEQLLRRVRQLYMRLAINALIAELRSALSQLRILDAESRDGIFRGSPIIALSASRCQQLVREARAARVKVTQKFFVSTVKHKSVIFDATVKKEIEAHSNKTLLWPAG</sequence>
<dbReference type="Proteomes" id="UP000835052">
    <property type="component" value="Unassembled WGS sequence"/>
</dbReference>
<gene>
    <name evidence="1" type="ORF">CAUJ_LOCUS14724</name>
</gene>
<reference evidence="1" key="1">
    <citation type="submission" date="2020-10" db="EMBL/GenBank/DDBJ databases">
        <authorList>
            <person name="Kikuchi T."/>
        </authorList>
    </citation>
    <scope>NUCLEOTIDE SEQUENCE</scope>
    <source>
        <strain evidence="1">NKZ352</strain>
    </source>
</reference>
<evidence type="ECO:0000313" key="1">
    <source>
        <dbReference type="EMBL" id="CAD6198818.1"/>
    </source>
</evidence>
<proteinExistence type="predicted"/>
<comment type="caution">
    <text evidence="1">The sequence shown here is derived from an EMBL/GenBank/DDBJ whole genome shotgun (WGS) entry which is preliminary data.</text>
</comment>
<keyword evidence="2" id="KW-1185">Reference proteome</keyword>
<accession>A0A8S1HU45</accession>
<organism evidence="1 2">
    <name type="scientific">Caenorhabditis auriculariae</name>
    <dbReference type="NCBI Taxonomy" id="2777116"/>
    <lineage>
        <taxon>Eukaryota</taxon>
        <taxon>Metazoa</taxon>
        <taxon>Ecdysozoa</taxon>
        <taxon>Nematoda</taxon>
        <taxon>Chromadorea</taxon>
        <taxon>Rhabditida</taxon>
        <taxon>Rhabditina</taxon>
        <taxon>Rhabditomorpha</taxon>
        <taxon>Rhabditoidea</taxon>
        <taxon>Rhabditidae</taxon>
        <taxon>Peloderinae</taxon>
        <taxon>Caenorhabditis</taxon>
    </lineage>
</organism>
<evidence type="ECO:0000313" key="2">
    <source>
        <dbReference type="Proteomes" id="UP000835052"/>
    </source>
</evidence>
<name>A0A8S1HU45_9PELO</name>
<dbReference type="AlphaFoldDB" id="A0A8S1HU45"/>
<dbReference type="EMBL" id="CAJGYM010000139">
    <property type="protein sequence ID" value="CAD6198818.1"/>
    <property type="molecule type" value="Genomic_DNA"/>
</dbReference>